<sequence length="177" mass="19051">MTPNDPCIENRTFDEIAIGETAGLTRTLTRRDIELFAVMSGDVNPAHVDPEFAKSDMFHKIIAHGMWGGALISTVLGTELPGPGTIYLDQSLRFLAPIGLGDTVTVTVTAQEKDAKRHRVKFACVCANQDGATVIEGAALVIAPMEKIKRPRVVLPEVTLSEPDSQPTACPENAPDE</sequence>
<dbReference type="FunFam" id="3.10.129.10:FF:000042">
    <property type="entry name" value="MaoC domain protein dehydratase"/>
    <property type="match status" value="1"/>
</dbReference>
<reference evidence="3 4" key="1">
    <citation type="submission" date="2019-03" db="EMBL/GenBank/DDBJ databases">
        <title>Genomic Encyclopedia of Type Strains, Phase IV (KMG-IV): sequencing the most valuable type-strain genomes for metagenomic binning, comparative biology and taxonomic classification.</title>
        <authorList>
            <person name="Goeker M."/>
        </authorList>
    </citation>
    <scope>NUCLEOTIDE SEQUENCE [LARGE SCALE GENOMIC DNA]</scope>
    <source>
        <strain evidence="3 4">DSM 101688</strain>
    </source>
</reference>
<dbReference type="OrthoDB" id="9800237at2"/>
<dbReference type="InterPro" id="IPR050965">
    <property type="entry name" value="UPF0336/Enoyl-CoA_hydratase"/>
</dbReference>
<dbReference type="CDD" id="cd03449">
    <property type="entry name" value="R_hydratase"/>
    <property type="match status" value="1"/>
</dbReference>
<name>A0A4R3JBS9_9PROT</name>
<organism evidence="3 4">
    <name type="scientific">Varunaivibrio sulfuroxidans</name>
    <dbReference type="NCBI Taxonomy" id="1773489"/>
    <lineage>
        <taxon>Bacteria</taxon>
        <taxon>Pseudomonadati</taxon>
        <taxon>Pseudomonadota</taxon>
        <taxon>Alphaproteobacteria</taxon>
        <taxon>Rhodospirillales</taxon>
        <taxon>Magnetovibrionaceae</taxon>
        <taxon>Varunaivibrio</taxon>
    </lineage>
</organism>
<dbReference type="EMBL" id="SLZW01000004">
    <property type="protein sequence ID" value="TCS63104.1"/>
    <property type="molecule type" value="Genomic_DNA"/>
</dbReference>
<evidence type="ECO:0000256" key="1">
    <source>
        <dbReference type="ARBA" id="ARBA00023239"/>
    </source>
</evidence>
<dbReference type="InterPro" id="IPR003965">
    <property type="entry name" value="Fatty_acid_synthase"/>
</dbReference>
<dbReference type="GO" id="GO:0006633">
    <property type="term" value="P:fatty acid biosynthetic process"/>
    <property type="evidence" value="ECO:0007669"/>
    <property type="project" value="InterPro"/>
</dbReference>
<dbReference type="RefSeq" id="WP_132938831.1">
    <property type="nucleotide sequence ID" value="NZ_CP119676.1"/>
</dbReference>
<gene>
    <name evidence="3" type="ORF">EDD55_104197</name>
</gene>
<dbReference type="InterPro" id="IPR029069">
    <property type="entry name" value="HotDog_dom_sf"/>
</dbReference>
<comment type="caution">
    <text evidence="3">The sequence shown here is derived from an EMBL/GenBank/DDBJ whole genome shotgun (WGS) entry which is preliminary data.</text>
</comment>
<proteinExistence type="predicted"/>
<evidence type="ECO:0000259" key="2">
    <source>
        <dbReference type="Pfam" id="PF01575"/>
    </source>
</evidence>
<keyword evidence="1" id="KW-0456">Lyase</keyword>
<dbReference type="GO" id="GO:0019171">
    <property type="term" value="F:(3R)-hydroxyacyl-[acyl-carrier-protein] dehydratase activity"/>
    <property type="evidence" value="ECO:0007669"/>
    <property type="project" value="TreeGrafter"/>
</dbReference>
<dbReference type="Proteomes" id="UP000295304">
    <property type="component" value="Unassembled WGS sequence"/>
</dbReference>
<evidence type="ECO:0000313" key="3">
    <source>
        <dbReference type="EMBL" id="TCS63104.1"/>
    </source>
</evidence>
<dbReference type="PRINTS" id="PR01483">
    <property type="entry name" value="FASYNTHASE"/>
</dbReference>
<protein>
    <submittedName>
        <fullName evidence="3">Acyl dehydratase</fullName>
    </submittedName>
</protein>
<dbReference type="Pfam" id="PF01575">
    <property type="entry name" value="MaoC_dehydratas"/>
    <property type="match status" value="1"/>
</dbReference>
<dbReference type="PANTHER" id="PTHR43437">
    <property type="entry name" value="HYDROXYACYL-THIOESTER DEHYDRATASE TYPE 2, MITOCHONDRIAL-RELATED"/>
    <property type="match status" value="1"/>
</dbReference>
<dbReference type="InterPro" id="IPR002539">
    <property type="entry name" value="MaoC-like_dom"/>
</dbReference>
<accession>A0A4R3JBS9</accession>
<dbReference type="Gene3D" id="3.10.129.10">
    <property type="entry name" value="Hotdog Thioesterase"/>
    <property type="match status" value="1"/>
</dbReference>
<evidence type="ECO:0000313" key="4">
    <source>
        <dbReference type="Proteomes" id="UP000295304"/>
    </source>
</evidence>
<dbReference type="PANTHER" id="PTHR43437:SF3">
    <property type="entry name" value="HYDROXYACYL-THIOESTER DEHYDRATASE TYPE 2, MITOCHONDRIAL"/>
    <property type="match status" value="1"/>
</dbReference>
<dbReference type="AlphaFoldDB" id="A0A4R3JBS9"/>
<keyword evidence="4" id="KW-1185">Reference proteome</keyword>
<dbReference type="GO" id="GO:0005835">
    <property type="term" value="C:fatty acid synthase complex"/>
    <property type="evidence" value="ECO:0007669"/>
    <property type="project" value="InterPro"/>
</dbReference>
<feature type="domain" description="MaoC-like" evidence="2">
    <location>
        <begin position="25"/>
        <end position="121"/>
    </location>
</feature>
<dbReference type="SUPFAM" id="SSF54637">
    <property type="entry name" value="Thioesterase/thiol ester dehydrase-isomerase"/>
    <property type="match status" value="1"/>
</dbReference>
<dbReference type="GO" id="GO:0004312">
    <property type="term" value="F:fatty acid synthase activity"/>
    <property type="evidence" value="ECO:0007669"/>
    <property type="project" value="InterPro"/>
</dbReference>